<accession>A0AAU9IKB5</accession>
<gene>
    <name evidence="1" type="ORF">BSTOLATCC_MIC9492</name>
</gene>
<keyword evidence="2" id="KW-1185">Reference proteome</keyword>
<proteinExistence type="predicted"/>
<dbReference type="AlphaFoldDB" id="A0AAU9IKB5"/>
<name>A0AAU9IKB5_9CILI</name>
<organism evidence="1 2">
    <name type="scientific">Blepharisma stoltei</name>
    <dbReference type="NCBI Taxonomy" id="1481888"/>
    <lineage>
        <taxon>Eukaryota</taxon>
        <taxon>Sar</taxon>
        <taxon>Alveolata</taxon>
        <taxon>Ciliophora</taxon>
        <taxon>Postciliodesmatophora</taxon>
        <taxon>Heterotrichea</taxon>
        <taxon>Heterotrichida</taxon>
        <taxon>Blepharismidae</taxon>
        <taxon>Blepharisma</taxon>
    </lineage>
</organism>
<sequence length="74" mass="8506">MGCGAPQKAFRINKSLEEEGDTSLLHYSNINLNQYKKKMITDFTQSDLTYKIHGTPYRIVVAMVKTPDRSQVFH</sequence>
<protein>
    <submittedName>
        <fullName evidence="1">Uncharacterized protein</fullName>
    </submittedName>
</protein>
<comment type="caution">
    <text evidence="1">The sequence shown here is derived from an EMBL/GenBank/DDBJ whole genome shotgun (WGS) entry which is preliminary data.</text>
</comment>
<dbReference type="Proteomes" id="UP001162131">
    <property type="component" value="Unassembled WGS sequence"/>
</dbReference>
<evidence type="ECO:0000313" key="2">
    <source>
        <dbReference type="Proteomes" id="UP001162131"/>
    </source>
</evidence>
<reference evidence="1" key="1">
    <citation type="submission" date="2021-09" db="EMBL/GenBank/DDBJ databases">
        <authorList>
            <consortium name="AG Swart"/>
            <person name="Singh M."/>
            <person name="Singh A."/>
            <person name="Seah K."/>
            <person name="Emmerich C."/>
        </authorList>
    </citation>
    <scope>NUCLEOTIDE SEQUENCE</scope>
    <source>
        <strain evidence="1">ATCC30299</strain>
    </source>
</reference>
<evidence type="ECO:0000313" key="1">
    <source>
        <dbReference type="EMBL" id="CAG9313687.1"/>
    </source>
</evidence>
<dbReference type="EMBL" id="CAJZBQ010000011">
    <property type="protein sequence ID" value="CAG9313687.1"/>
    <property type="molecule type" value="Genomic_DNA"/>
</dbReference>